<evidence type="ECO:0000313" key="3">
    <source>
        <dbReference type="Proteomes" id="UP000288429"/>
    </source>
</evidence>
<keyword evidence="1" id="KW-0812">Transmembrane</keyword>
<keyword evidence="1" id="KW-0472">Membrane</keyword>
<feature type="transmembrane region" description="Helical" evidence="1">
    <location>
        <begin position="81"/>
        <end position="104"/>
    </location>
</feature>
<feature type="non-terminal residue" evidence="2">
    <location>
        <position position="114"/>
    </location>
</feature>
<dbReference type="Proteomes" id="UP000288429">
    <property type="component" value="Unassembled WGS sequence"/>
</dbReference>
<name>A0A428RSY0_9HYPO</name>
<dbReference type="EMBL" id="NIZV01000809">
    <property type="protein sequence ID" value="RSL80672.1"/>
    <property type="molecule type" value="Genomic_DNA"/>
</dbReference>
<organism evidence="2 3">
    <name type="scientific">Fusarium ambrosium</name>
    <dbReference type="NCBI Taxonomy" id="131363"/>
    <lineage>
        <taxon>Eukaryota</taxon>
        <taxon>Fungi</taxon>
        <taxon>Dikarya</taxon>
        <taxon>Ascomycota</taxon>
        <taxon>Pezizomycotina</taxon>
        <taxon>Sordariomycetes</taxon>
        <taxon>Hypocreomycetidae</taxon>
        <taxon>Hypocreales</taxon>
        <taxon>Nectriaceae</taxon>
        <taxon>Fusarium</taxon>
        <taxon>Fusarium solani species complex</taxon>
    </lineage>
</organism>
<gene>
    <name evidence="2" type="ORF">CDV31_017104</name>
</gene>
<reference evidence="2 3" key="1">
    <citation type="submission" date="2017-06" db="EMBL/GenBank/DDBJ databases">
        <title>Cmopartive genomic analysis of Ambrosia Fusariam Clade fungi.</title>
        <authorList>
            <person name="Stajich J.E."/>
            <person name="Carrillo J."/>
            <person name="Kijimoto T."/>
            <person name="Eskalen A."/>
            <person name="O'Donnell K."/>
            <person name="Kasson M."/>
        </authorList>
    </citation>
    <scope>NUCLEOTIDE SEQUENCE [LARGE SCALE GENOMIC DNA]</scope>
    <source>
        <strain evidence="2 3">NRRL 20438</strain>
    </source>
</reference>
<sequence length="114" mass="12387">MVQLTVGSVAGMIAAGIFFARQWSPNALTYILSWLLGDKNSAATWTIASGAFQQSYWPFVLRTDAAFDIGVRKDILWVARLIPTMGVLISIASIVTPLGLYDILVPDTAVQPPF</sequence>
<keyword evidence="3" id="KW-1185">Reference proteome</keyword>
<dbReference type="AlphaFoldDB" id="A0A428RSY0"/>
<comment type="caution">
    <text evidence="2">The sequence shown here is derived from an EMBL/GenBank/DDBJ whole genome shotgun (WGS) entry which is preliminary data.</text>
</comment>
<proteinExistence type="predicted"/>
<evidence type="ECO:0000256" key="1">
    <source>
        <dbReference type="SAM" id="Phobius"/>
    </source>
</evidence>
<accession>A0A428RSY0</accession>
<protein>
    <submittedName>
        <fullName evidence="2">Uncharacterized protein</fullName>
    </submittedName>
</protein>
<evidence type="ECO:0000313" key="2">
    <source>
        <dbReference type="EMBL" id="RSL80672.1"/>
    </source>
</evidence>
<keyword evidence="1" id="KW-1133">Transmembrane helix</keyword>